<evidence type="ECO:0000259" key="2">
    <source>
        <dbReference type="Pfam" id="PF04577"/>
    </source>
</evidence>
<dbReference type="InterPro" id="IPR037919">
    <property type="entry name" value="OGT"/>
</dbReference>
<dbReference type="SUPFAM" id="SSF48452">
    <property type="entry name" value="TPR-like"/>
    <property type="match status" value="2"/>
</dbReference>
<feature type="repeat" description="TPR" evidence="1">
    <location>
        <begin position="15"/>
        <end position="48"/>
    </location>
</feature>
<feature type="repeat" description="TPR" evidence="1">
    <location>
        <begin position="83"/>
        <end position="116"/>
    </location>
</feature>
<organism evidence="3 4">
    <name type="scientific">Planktothricoides raciborskii FACHB-1370</name>
    <dbReference type="NCBI Taxonomy" id="2949576"/>
    <lineage>
        <taxon>Bacteria</taxon>
        <taxon>Bacillati</taxon>
        <taxon>Cyanobacteriota</taxon>
        <taxon>Cyanophyceae</taxon>
        <taxon>Oscillatoriophycideae</taxon>
        <taxon>Oscillatoriales</taxon>
        <taxon>Oscillatoriaceae</taxon>
        <taxon>Planktothricoides</taxon>
    </lineage>
</organism>
<feature type="repeat" description="TPR" evidence="1">
    <location>
        <begin position="200"/>
        <end position="233"/>
    </location>
</feature>
<dbReference type="PANTHER" id="PTHR44366">
    <property type="entry name" value="UDP-N-ACETYLGLUCOSAMINE--PEPTIDE N-ACETYLGLUCOSAMINYLTRANSFERASE 110 KDA SUBUNIT"/>
    <property type="match status" value="1"/>
</dbReference>
<dbReference type="PANTHER" id="PTHR44366:SF1">
    <property type="entry name" value="UDP-N-ACETYLGLUCOSAMINE--PEPTIDE N-ACETYLGLUCOSAMINYLTRANSFERASE 110 KDA SUBUNIT"/>
    <property type="match status" value="1"/>
</dbReference>
<dbReference type="RefSeq" id="WP_190880752.1">
    <property type="nucleotide sequence ID" value="NZ_JACJSK010000086.1"/>
</dbReference>
<name>A0ABR8EMG6_9CYAN</name>
<feature type="repeat" description="TPR" evidence="1">
    <location>
        <begin position="117"/>
        <end position="150"/>
    </location>
</feature>
<reference evidence="3 4" key="1">
    <citation type="journal article" date="2020" name="ISME J.">
        <title>Comparative genomics reveals insights into cyanobacterial evolution and habitat adaptation.</title>
        <authorList>
            <person name="Chen M.Y."/>
            <person name="Teng W.K."/>
            <person name="Zhao L."/>
            <person name="Hu C.X."/>
            <person name="Zhou Y.K."/>
            <person name="Han B.P."/>
            <person name="Song L.R."/>
            <person name="Shu W.S."/>
        </authorList>
    </citation>
    <scope>NUCLEOTIDE SEQUENCE [LARGE SCALE GENOMIC DNA]</scope>
    <source>
        <strain evidence="3 4">FACHB-1370</strain>
    </source>
</reference>
<dbReference type="InterPro" id="IPR011990">
    <property type="entry name" value="TPR-like_helical_dom_sf"/>
</dbReference>
<keyword evidence="1" id="KW-0802">TPR repeat</keyword>
<accession>A0ABR8EMG6</accession>
<feature type="repeat" description="TPR" evidence="1">
    <location>
        <begin position="49"/>
        <end position="82"/>
    </location>
</feature>
<dbReference type="SMART" id="SM00028">
    <property type="entry name" value="TPR"/>
    <property type="match status" value="6"/>
</dbReference>
<sequence length="761" mass="87101">MWQFLDKMLCCPQDQEAINQLGEILFEQHRWPEAIALYEQVIALYPNSASLYNYLGYAQWQQRNTAAAISSYYRAIELDQNLASTYYNLGKIWQSENDCAAAVACFIQVIKLQPNYIPIYSDLGYSLMAEGKLTEAMACFREAIARQPLFVESFCDGVEQGLIRTKTELDEFDRAKIACAKFLRALQQQFDAPEVLDYLLETYVRLGNAVFDGGGYRQGAIYYEYALQIQPDNATANWQLGQIREKQQLWQEAIACYLQVFTSNSGAEPLSELINFGNLTLPKTESTILPQGIYRFTQDWLDCHQQTLSFPRKREPIFSSIMSDRISDREPLYIPINCPLKASNYDIAFFSSAGSVDSRFRGNDNTETVFKVSQVKPNDNKTCEGIHCQSCLNQINCWFNPVNLGNGLYQVSLPGYSNPLTNYATFVAHIPAGRVWIAPQKSSWQICNAIAVITPDNYLLADLSRSYPGQLPGCENYDHRKHRIFQLDTLPKLEQIDGTVAILSGLSGHVYFHWLVDILPRWQLLRLSGIDLTKIDWFVVNSLRQPFQRETLEYLGISGRTIIESDRYPHIQAQQLVVPSFPGFLGWLPPWALEFLRSQFLGFFGNGLEFSEASSNNYNYPERIYISREKAQYRRVINETEVEETLEKFGFVKIFLESYSVREQIRLFAHAKMIITAHGSGLTNIIFCQPNTQIMELVSPNYIKHYFWVISQQLGLKHYYLVGESFACYPLRYIMDPNPLTENILVNIDGLKNALSALGLP</sequence>
<keyword evidence="4" id="KW-1185">Reference proteome</keyword>
<dbReference type="EMBL" id="JACJSK010000086">
    <property type="protein sequence ID" value="MBD2547702.1"/>
    <property type="molecule type" value="Genomic_DNA"/>
</dbReference>
<proteinExistence type="predicted"/>
<dbReference type="Pfam" id="PF13432">
    <property type="entry name" value="TPR_16"/>
    <property type="match status" value="2"/>
</dbReference>
<comment type="caution">
    <text evidence="3">The sequence shown here is derived from an EMBL/GenBank/DDBJ whole genome shotgun (WGS) entry which is preliminary data.</text>
</comment>
<dbReference type="PROSITE" id="PS50005">
    <property type="entry name" value="TPR"/>
    <property type="match status" value="5"/>
</dbReference>
<dbReference type="Pfam" id="PF13181">
    <property type="entry name" value="TPR_8"/>
    <property type="match status" value="2"/>
</dbReference>
<dbReference type="Gene3D" id="1.25.40.10">
    <property type="entry name" value="Tetratricopeptide repeat domain"/>
    <property type="match status" value="1"/>
</dbReference>
<evidence type="ECO:0000313" key="4">
    <source>
        <dbReference type="Proteomes" id="UP000641954"/>
    </source>
</evidence>
<protein>
    <submittedName>
        <fullName evidence="3">DUF563 domain-containing protein</fullName>
    </submittedName>
</protein>
<dbReference type="InterPro" id="IPR019734">
    <property type="entry name" value="TPR_rpt"/>
</dbReference>
<evidence type="ECO:0000313" key="3">
    <source>
        <dbReference type="EMBL" id="MBD2547702.1"/>
    </source>
</evidence>
<evidence type="ECO:0000256" key="1">
    <source>
        <dbReference type="PROSITE-ProRule" id="PRU00339"/>
    </source>
</evidence>
<dbReference type="Proteomes" id="UP000641954">
    <property type="component" value="Unassembled WGS sequence"/>
</dbReference>
<dbReference type="Pfam" id="PF04577">
    <property type="entry name" value="Glyco_transf_61"/>
    <property type="match status" value="1"/>
</dbReference>
<gene>
    <name evidence="3" type="ORF">H6G72_28545</name>
</gene>
<dbReference type="InterPro" id="IPR049625">
    <property type="entry name" value="Glyco_transf_61_cat"/>
</dbReference>
<feature type="domain" description="Glycosyltransferase 61 catalytic" evidence="2">
    <location>
        <begin position="511"/>
        <end position="695"/>
    </location>
</feature>